<proteinExistence type="predicted"/>
<evidence type="ECO:0000259" key="2">
    <source>
        <dbReference type="Pfam" id="PF23657"/>
    </source>
</evidence>
<reference evidence="3" key="1">
    <citation type="journal article" date="2014" name="Genome Biol. Evol.">
        <title>Pangenome evidence for extensive interdomain horizontal transfer affecting lineage core and shell genes in uncultured planktonic thaumarchaeota and euryarchaeota.</title>
        <authorList>
            <person name="Deschamps P."/>
            <person name="Zivanovic Y."/>
            <person name="Moreira D."/>
            <person name="Rodriguez-Valera F."/>
            <person name="Lopez-Garcia P."/>
        </authorList>
    </citation>
    <scope>NUCLEOTIDE SEQUENCE</scope>
</reference>
<evidence type="ECO:0000313" key="3">
    <source>
        <dbReference type="EMBL" id="AIF06417.1"/>
    </source>
</evidence>
<feature type="region of interest" description="Disordered" evidence="1">
    <location>
        <begin position="98"/>
        <end position="150"/>
    </location>
</feature>
<dbReference type="AlphaFoldDB" id="A0A075GVV5"/>
<accession>A0A075GVV5</accession>
<dbReference type="Pfam" id="PF23657">
    <property type="entry name" value="DUF7151"/>
    <property type="match status" value="1"/>
</dbReference>
<dbReference type="InterPro" id="IPR018247">
    <property type="entry name" value="EF_Hand_1_Ca_BS"/>
</dbReference>
<dbReference type="Gene3D" id="2.130.10.10">
    <property type="entry name" value="YVTN repeat-like/Quinoprotein amine dehydrogenase"/>
    <property type="match status" value="1"/>
</dbReference>
<protein>
    <submittedName>
        <fullName evidence="3">Hyalin repeat-containing protein</fullName>
    </submittedName>
</protein>
<dbReference type="PROSITE" id="PS00018">
    <property type="entry name" value="EF_HAND_1"/>
    <property type="match status" value="1"/>
</dbReference>
<name>A0A075GVV5_9EURY</name>
<feature type="compositionally biased region" description="Polar residues" evidence="1">
    <location>
        <begin position="98"/>
        <end position="116"/>
    </location>
</feature>
<dbReference type="EMBL" id="KF900769">
    <property type="protein sequence ID" value="AIF06417.1"/>
    <property type="molecule type" value="Genomic_DNA"/>
</dbReference>
<sequence length="711" mass="74126">MRKGALVPVLVLVLLLLMGTGGYYFLNGDGGGIDILDGEDGGDEQQEDVADEWSLHFIADSDDLPNCDSESMSRLYYVEADAGFHTCTNAGWSFVNLTGQPNPPGNSGTDGQNGTDGQAGETGETGDQGEPGADGHSALAATGEEPAGSNCANGGIKIWVGVDDDDDGFLDASEIEHTQYVCNGSDGQDGSSGGSSVDTMLTRISTPTLQACSSGGRIMEQGLDNGEGGGTAQNGALEDGEVDYTTTYCSNFVVSRLADINPGSDNSNPGKYTGFVAVGNTLYFDANEPTYGTELWAHEMNTGSTSIAANIHGGFYTSNPGAYGGIVVVGTTLYFEAWTGATELWAYETTNSTAWQAADIYPGSPGSAPGYWGGIVKVGKTLYFDAMDDNTGSELWAHDTESGTTWQVADINSGSDSSAPGYYAGINVVGTKLYFCATDGNSGYELWSHDTVAGTTGRVADINWGSEDSIPGKLSGLTAVGTTLYFDADDGNSGRELWAHDTSTGSTTRVADIYSGSGSSDPGDDAGFTAVGTKIYFDAYDVTAGRELWAYDTTSGSASRVADIYVGSSGSYPGYSSGGLTAVGTTLYFDAIDAAKGRELWAHNTTSGASWRVNDINSSGSSRPGDNAGITAVGTRLFFDADDPSSGTELWMYDTTTGETRQVADINSNGGSNPGRLTGLTVVGSRLYFQANDGSGYELWSMDIEHTITYN</sequence>
<organism evidence="3">
    <name type="scientific">uncultured marine group II/III euryarchaeote KM3_192_B10</name>
    <dbReference type="NCBI Taxonomy" id="1457963"/>
    <lineage>
        <taxon>Archaea</taxon>
        <taxon>Methanobacteriati</taxon>
        <taxon>Methanobacteriota</taxon>
        <taxon>environmental samples</taxon>
    </lineage>
</organism>
<dbReference type="InterPro" id="IPR011047">
    <property type="entry name" value="Quinoprotein_ADH-like_sf"/>
</dbReference>
<feature type="domain" description="DUF7151" evidence="2">
    <location>
        <begin position="138"/>
        <end position="182"/>
    </location>
</feature>
<evidence type="ECO:0000256" key="1">
    <source>
        <dbReference type="SAM" id="MobiDB-lite"/>
    </source>
</evidence>
<dbReference type="InterPro" id="IPR055575">
    <property type="entry name" value="DUF7151"/>
</dbReference>
<dbReference type="SUPFAM" id="SSF50998">
    <property type="entry name" value="Quinoprotein alcohol dehydrogenase-like"/>
    <property type="match status" value="1"/>
</dbReference>
<dbReference type="InterPro" id="IPR015943">
    <property type="entry name" value="WD40/YVTN_repeat-like_dom_sf"/>
</dbReference>